<organism evidence="2 3">
    <name type="scientific">Paenibacillus gallinarum</name>
    <dbReference type="NCBI Taxonomy" id="2762232"/>
    <lineage>
        <taxon>Bacteria</taxon>
        <taxon>Bacillati</taxon>
        <taxon>Bacillota</taxon>
        <taxon>Bacilli</taxon>
        <taxon>Bacillales</taxon>
        <taxon>Paenibacillaceae</taxon>
        <taxon>Paenibacillus</taxon>
    </lineage>
</organism>
<keyword evidence="3" id="KW-1185">Reference proteome</keyword>
<proteinExistence type="predicted"/>
<evidence type="ECO:0000256" key="1">
    <source>
        <dbReference type="SAM" id="Phobius"/>
    </source>
</evidence>
<name>A0ABR8T1E0_9BACL</name>
<feature type="transmembrane region" description="Helical" evidence="1">
    <location>
        <begin position="6"/>
        <end position="26"/>
    </location>
</feature>
<dbReference type="Proteomes" id="UP000608071">
    <property type="component" value="Unassembled WGS sequence"/>
</dbReference>
<keyword evidence="1" id="KW-0472">Membrane</keyword>
<evidence type="ECO:0000313" key="3">
    <source>
        <dbReference type="Proteomes" id="UP000608071"/>
    </source>
</evidence>
<reference evidence="2 3" key="1">
    <citation type="submission" date="2020-08" db="EMBL/GenBank/DDBJ databases">
        <title>A Genomic Blueprint of the Chicken Gut Microbiome.</title>
        <authorList>
            <person name="Gilroy R."/>
            <person name="Ravi A."/>
            <person name="Getino M."/>
            <person name="Pursley I."/>
            <person name="Horton D.L."/>
            <person name="Alikhan N.-F."/>
            <person name="Baker D."/>
            <person name="Gharbi K."/>
            <person name="Hall N."/>
            <person name="Watson M."/>
            <person name="Adriaenssens E.M."/>
            <person name="Foster-Nyarko E."/>
            <person name="Jarju S."/>
            <person name="Secka A."/>
            <person name="Antonio M."/>
            <person name="Oren A."/>
            <person name="Chaudhuri R."/>
            <person name="La Ragione R.M."/>
            <person name="Hildebrand F."/>
            <person name="Pallen M.J."/>
        </authorList>
    </citation>
    <scope>NUCLEOTIDE SEQUENCE [LARGE SCALE GENOMIC DNA]</scope>
    <source>
        <strain evidence="2 3">Sa2BVA9</strain>
    </source>
</reference>
<gene>
    <name evidence="2" type="ORF">H9647_16020</name>
</gene>
<evidence type="ECO:0000313" key="2">
    <source>
        <dbReference type="EMBL" id="MBD7969572.1"/>
    </source>
</evidence>
<feature type="transmembrane region" description="Helical" evidence="1">
    <location>
        <begin position="59"/>
        <end position="77"/>
    </location>
</feature>
<keyword evidence="1" id="KW-1133">Transmembrane helix</keyword>
<dbReference type="RefSeq" id="WP_191801758.1">
    <property type="nucleotide sequence ID" value="NZ_JACSQL010000007.1"/>
</dbReference>
<comment type="caution">
    <text evidence="2">The sequence shown here is derived from an EMBL/GenBank/DDBJ whole genome shotgun (WGS) entry which is preliminary data.</text>
</comment>
<protein>
    <submittedName>
        <fullName evidence="2">Uncharacterized protein</fullName>
    </submittedName>
</protein>
<keyword evidence="1" id="KW-0812">Transmembrane</keyword>
<sequence length="88" mass="9649">MINFGLLLLTVLILIVTIIFHAGVLLDFIRPSVLQIQLFGIHLTLFGIIVVFAFESSSIYGFIIGLIGLITGVFGSFREPLTAKIVDK</sequence>
<accession>A0ABR8T1E0</accession>
<feature type="transmembrane region" description="Helical" evidence="1">
    <location>
        <begin position="33"/>
        <end position="53"/>
    </location>
</feature>
<dbReference type="EMBL" id="JACSQL010000007">
    <property type="protein sequence ID" value="MBD7969572.1"/>
    <property type="molecule type" value="Genomic_DNA"/>
</dbReference>